<dbReference type="InterPro" id="IPR017938">
    <property type="entry name" value="Riboflavin_synthase-like_b-brl"/>
</dbReference>
<dbReference type="InterPro" id="IPR039261">
    <property type="entry name" value="FNR_nucleotide-bd"/>
</dbReference>
<evidence type="ECO:0000313" key="3">
    <source>
        <dbReference type="EMBL" id="RIX80270.1"/>
    </source>
</evidence>
<dbReference type="InterPro" id="IPR007037">
    <property type="entry name" value="SIP_rossman_dom"/>
</dbReference>
<comment type="similarity">
    <text evidence="1">Belongs to the SIP oxidoreductase family.</text>
</comment>
<dbReference type="InterPro" id="IPR039374">
    <property type="entry name" value="SIP_fam"/>
</dbReference>
<dbReference type="CDD" id="cd06193">
    <property type="entry name" value="siderophore_interacting"/>
    <property type="match status" value="1"/>
</dbReference>
<dbReference type="SUPFAM" id="SSF63380">
    <property type="entry name" value="Riboflavin synthase domain-like"/>
    <property type="match status" value="1"/>
</dbReference>
<gene>
    <name evidence="3" type="ORF">D3H34_13070</name>
</gene>
<dbReference type="Gene3D" id="3.40.50.80">
    <property type="entry name" value="Nucleotide-binding domain of ferredoxin-NADP reductase (FNR) module"/>
    <property type="match status" value="1"/>
</dbReference>
<evidence type="ECO:0000313" key="4">
    <source>
        <dbReference type="Proteomes" id="UP000265619"/>
    </source>
</evidence>
<evidence type="ECO:0000259" key="2">
    <source>
        <dbReference type="PROSITE" id="PS51384"/>
    </source>
</evidence>
<organism evidence="3 4">
    <name type="scientific">Acidovorax cavernicola</name>
    <dbReference type="NCBI Taxonomy" id="1675792"/>
    <lineage>
        <taxon>Bacteria</taxon>
        <taxon>Pseudomonadati</taxon>
        <taxon>Pseudomonadota</taxon>
        <taxon>Betaproteobacteria</taxon>
        <taxon>Burkholderiales</taxon>
        <taxon>Comamonadaceae</taxon>
        <taxon>Acidovorax</taxon>
    </lineage>
</organism>
<dbReference type="InterPro" id="IPR013113">
    <property type="entry name" value="SIP_FAD-bd"/>
</dbReference>
<dbReference type="EMBL" id="QXMN01000013">
    <property type="protein sequence ID" value="RIX80270.1"/>
    <property type="molecule type" value="Genomic_DNA"/>
</dbReference>
<feature type="domain" description="FAD-binding FR-type" evidence="2">
    <location>
        <begin position="33"/>
        <end position="142"/>
    </location>
</feature>
<evidence type="ECO:0000256" key="1">
    <source>
        <dbReference type="ARBA" id="ARBA00035644"/>
    </source>
</evidence>
<dbReference type="InterPro" id="IPR017927">
    <property type="entry name" value="FAD-bd_FR_type"/>
</dbReference>
<dbReference type="GO" id="GO:0016491">
    <property type="term" value="F:oxidoreductase activity"/>
    <property type="evidence" value="ECO:0007669"/>
    <property type="project" value="InterPro"/>
</dbReference>
<dbReference type="Pfam" id="PF04954">
    <property type="entry name" value="SIP"/>
    <property type="match status" value="1"/>
</dbReference>
<keyword evidence="4" id="KW-1185">Reference proteome</keyword>
<reference evidence="3 4" key="1">
    <citation type="submission" date="2018-09" db="EMBL/GenBank/DDBJ databases">
        <title>Acidovorax cavernicola nov. sp. isolated from Gruta de las Maravillas (Aracena, Spain).</title>
        <authorList>
            <person name="Jurado V."/>
            <person name="Gutierrez-Patricio S."/>
            <person name="Gonzalez-Pimentel J.L."/>
            <person name="Miller A.Z."/>
            <person name="Laiz L."/>
            <person name="Saiz-Jimenez C."/>
        </authorList>
    </citation>
    <scope>NUCLEOTIDE SEQUENCE [LARGE SCALE GENOMIC DNA]</scope>
    <source>
        <strain evidence="3 4">1011MAR4D40.2</strain>
    </source>
</reference>
<dbReference type="PROSITE" id="PS51384">
    <property type="entry name" value="FAD_FR"/>
    <property type="match status" value="1"/>
</dbReference>
<accession>A0A9X8GV99</accession>
<comment type="caution">
    <text evidence="3">The sequence shown here is derived from an EMBL/GenBank/DDBJ whole genome shotgun (WGS) entry which is preliminary data.</text>
</comment>
<sequence length="270" mass="28964">MTANAFEAHAPRALPPAFPLPLPSTAEAPPARGLRREACVLRCSLVTPHMRRITLGGPDVAAFLRHAATDQPGAWVKVFVPGGEGRAYTIRRVDRVAATLELDFVLHGDSGHEGPASAWAARVQPGESVGFAGPRDGGFALPPDARWVMLAGDATALPAIQAIAASLGPEIRLKTYVEVPTAADVQEIRSRAVLRTCWLTGDPSEPGLALQQQLMHRPQPAGPGYIWLAGESGVVRTLRAHFLNDQGLARERLSAKGYWKHGEADHRDRA</sequence>
<dbReference type="AlphaFoldDB" id="A0A9X8GV99"/>
<dbReference type="OrthoDB" id="9814826at2"/>
<dbReference type="Pfam" id="PF08021">
    <property type="entry name" value="FAD_binding_9"/>
    <property type="match status" value="2"/>
</dbReference>
<protein>
    <submittedName>
        <fullName evidence="3">Siderophore-interacting protein</fullName>
    </submittedName>
</protein>
<name>A0A9X8GV99_9BURK</name>
<proteinExistence type="inferred from homology"/>
<dbReference type="PANTHER" id="PTHR30157">
    <property type="entry name" value="FERRIC REDUCTASE, NADPH-DEPENDENT"/>
    <property type="match status" value="1"/>
</dbReference>
<dbReference type="Proteomes" id="UP000265619">
    <property type="component" value="Unassembled WGS sequence"/>
</dbReference>
<dbReference type="Gene3D" id="2.40.30.10">
    <property type="entry name" value="Translation factors"/>
    <property type="match status" value="2"/>
</dbReference>
<dbReference type="PANTHER" id="PTHR30157:SF0">
    <property type="entry name" value="NADPH-DEPENDENT FERRIC-CHELATE REDUCTASE"/>
    <property type="match status" value="1"/>
</dbReference>